<dbReference type="InterPro" id="IPR047650">
    <property type="entry name" value="Transpos_IS110"/>
</dbReference>
<dbReference type="PANTHER" id="PTHR33055">
    <property type="entry name" value="TRANSPOSASE FOR INSERTION SEQUENCE ELEMENT IS1111A"/>
    <property type="match status" value="1"/>
</dbReference>
<reference evidence="4" key="1">
    <citation type="journal article" date="2019" name="Int. J. Syst. Evol. Microbiol.">
        <title>The Global Catalogue of Microorganisms (GCM) 10K type strain sequencing project: providing services to taxonomists for standard genome sequencing and annotation.</title>
        <authorList>
            <consortium name="The Broad Institute Genomics Platform"/>
            <consortium name="The Broad Institute Genome Sequencing Center for Infectious Disease"/>
            <person name="Wu L."/>
            <person name="Ma J."/>
        </authorList>
    </citation>
    <scope>NUCLEOTIDE SEQUENCE [LARGE SCALE GENOMIC DNA]</scope>
    <source>
        <strain evidence="4">CCM 8912</strain>
    </source>
</reference>
<protein>
    <submittedName>
        <fullName evidence="3">IS110 family transposase</fullName>
    </submittedName>
</protein>
<sequence>MRTIIGLDVSSKTATTSVAVDHQLKYNGKITLDAIGFNSLKAIIESYGQPEVVFEATGQYSRRLEKYLLDQKLQYHLLNPLIAKKRLDDGSRLRKDDIHDAQKLALTEFEKHPEPFQPRLSDPVYRELSDLSRYYDQETEDIKRERNRLHRIIQLVFPSVDEELQLDQPSSLRVLRRFPHPETLRDMSLDEIVQDILALDLKGIGKIRAKALATHLWRARDRSYPAVDAGSLVIKQLQARIDNIFRLSAERDEIISDMVGLARKLPEYEILCSIPAIAENTAVRLIAELGDIRRFEKRSQINSFIGIDLVQIESGNYAAQRRITKHGNPHARKLLYWTVVNMVNSTAKPNHIRDYYTKRQETASRRKPLLVSCMDRLIKTILYLIKTNQLYSYELAGSM</sequence>
<dbReference type="Proteomes" id="UP001597212">
    <property type="component" value="Unassembled WGS sequence"/>
</dbReference>
<dbReference type="RefSeq" id="WP_125758359.1">
    <property type="nucleotide sequence ID" value="NZ_JBHTOK010000031.1"/>
</dbReference>
<feature type="domain" description="Transposase IS110-like N-terminal" evidence="1">
    <location>
        <begin position="5"/>
        <end position="158"/>
    </location>
</feature>
<gene>
    <name evidence="3" type="ORF">ACFQ5K_05170</name>
</gene>
<dbReference type="Pfam" id="PF01548">
    <property type="entry name" value="DEDD_Tnp_IS110"/>
    <property type="match status" value="1"/>
</dbReference>
<evidence type="ECO:0000259" key="2">
    <source>
        <dbReference type="Pfam" id="PF02371"/>
    </source>
</evidence>
<comment type="caution">
    <text evidence="3">The sequence shown here is derived from an EMBL/GenBank/DDBJ whole genome shotgun (WGS) entry which is preliminary data.</text>
</comment>
<organism evidence="3 4">
    <name type="scientific">Lacticaseibacillus hegangensis</name>
    <dbReference type="NCBI Taxonomy" id="2486010"/>
    <lineage>
        <taxon>Bacteria</taxon>
        <taxon>Bacillati</taxon>
        <taxon>Bacillota</taxon>
        <taxon>Bacilli</taxon>
        <taxon>Lactobacillales</taxon>
        <taxon>Lactobacillaceae</taxon>
        <taxon>Lacticaseibacillus</taxon>
    </lineage>
</organism>
<dbReference type="Pfam" id="PF02371">
    <property type="entry name" value="Transposase_20"/>
    <property type="match status" value="1"/>
</dbReference>
<dbReference type="EMBL" id="JBHTOK010000031">
    <property type="protein sequence ID" value="MFD1440785.1"/>
    <property type="molecule type" value="Genomic_DNA"/>
</dbReference>
<dbReference type="InterPro" id="IPR002525">
    <property type="entry name" value="Transp_IS110-like_N"/>
</dbReference>
<dbReference type="InterPro" id="IPR003346">
    <property type="entry name" value="Transposase_20"/>
</dbReference>
<name>A0ABW4CW04_9LACO</name>
<accession>A0ABW4CW04</accession>
<proteinExistence type="predicted"/>
<keyword evidence="4" id="KW-1185">Reference proteome</keyword>
<feature type="domain" description="Transposase IS116/IS110/IS902 C-terminal" evidence="2">
    <location>
        <begin position="269"/>
        <end position="356"/>
    </location>
</feature>
<dbReference type="PANTHER" id="PTHR33055:SF17">
    <property type="entry name" value="THIRD ORF IN TRANSPOSON ISC1491"/>
    <property type="match status" value="1"/>
</dbReference>
<evidence type="ECO:0000259" key="1">
    <source>
        <dbReference type="Pfam" id="PF01548"/>
    </source>
</evidence>
<dbReference type="NCBIfam" id="NF033542">
    <property type="entry name" value="transpos_IS110"/>
    <property type="match status" value="1"/>
</dbReference>
<evidence type="ECO:0000313" key="4">
    <source>
        <dbReference type="Proteomes" id="UP001597212"/>
    </source>
</evidence>
<evidence type="ECO:0000313" key="3">
    <source>
        <dbReference type="EMBL" id="MFD1440785.1"/>
    </source>
</evidence>